<dbReference type="Proteomes" id="UP000597338">
    <property type="component" value="Unassembled WGS sequence"/>
</dbReference>
<dbReference type="InterPro" id="IPR029062">
    <property type="entry name" value="Class_I_gatase-like"/>
</dbReference>
<sequence length="555" mass="62261">MGGDSVLWFNPHSSERTRLLFDYYHHGLPNTKVGNHLITGSWVDNDGRYGWDDFVHTNTFDHAYTILEEEFTIGANRQPYKENLLQTTDGVVIIAADNPKLIPRSKLISDEEITALRNFVNRGGSLMLMLNGGGAGRFSESFESKQVRKLVNGFGLDWNDDDTHYSDNVLPKGHPYFYDVPTFHYGAGCTLKILPEASRPEVLLNVYADEGYPDRSVNGPGIVMTRPGRGKFILVGDAGSWTGNLSRPWAENERVLKQLFRYMKPDQGVQAATYELGKPLIYDVTVAGMQAIPLANTLSGVSRPLYKSFSPRPITDMPFIESTASITLIPRAETDLKSIRAEGIVSDFQWFDRPTTSSEEQTFSLMISKQGKVSDLEASGEHARWLAPDLPALIALLPVDGIRPGDSWESIENLRIPNLRGTDLPTVKLTNIDIHYVKNDVCGDKDCRLLQSSGEMWLDDLGIKVTDLLPEEEVKRVGGSNYRYFNKRGGKLLFKREQWVDMQSGMVVKARLQTRVIAWIQDTRKPVATNNADKDNEMIVSLANITTFSLNEAHR</sequence>
<gene>
    <name evidence="1" type="ORF">GCM10011386_01960</name>
</gene>
<reference evidence="2" key="1">
    <citation type="journal article" date="2019" name="Int. J. Syst. Evol. Microbiol.">
        <title>The Global Catalogue of Microorganisms (GCM) 10K type strain sequencing project: providing services to taxonomists for standard genome sequencing and annotation.</title>
        <authorList>
            <consortium name="The Broad Institute Genomics Platform"/>
            <consortium name="The Broad Institute Genome Sequencing Center for Infectious Disease"/>
            <person name="Wu L."/>
            <person name="Ma J."/>
        </authorList>
    </citation>
    <scope>NUCLEOTIDE SEQUENCE [LARGE SCALE GENOMIC DNA]</scope>
    <source>
        <strain evidence="2">CGMCC 1.15342</strain>
    </source>
</reference>
<dbReference type="EMBL" id="BMIK01000001">
    <property type="protein sequence ID" value="GGC13889.1"/>
    <property type="molecule type" value="Genomic_DNA"/>
</dbReference>
<comment type="caution">
    <text evidence="1">The sequence shown here is derived from an EMBL/GenBank/DDBJ whole genome shotgun (WGS) entry which is preliminary data.</text>
</comment>
<keyword evidence="2" id="KW-1185">Reference proteome</keyword>
<evidence type="ECO:0008006" key="3">
    <source>
        <dbReference type="Google" id="ProtNLM"/>
    </source>
</evidence>
<evidence type="ECO:0000313" key="2">
    <source>
        <dbReference type="Proteomes" id="UP000597338"/>
    </source>
</evidence>
<dbReference type="SUPFAM" id="SSF52317">
    <property type="entry name" value="Class I glutamine amidotransferase-like"/>
    <property type="match status" value="1"/>
</dbReference>
<proteinExistence type="predicted"/>
<accession>A0ABQ1KZS6</accession>
<organism evidence="1 2">
    <name type="scientific">Parapedobacter defluvii</name>
    <dbReference type="NCBI Taxonomy" id="2045106"/>
    <lineage>
        <taxon>Bacteria</taxon>
        <taxon>Pseudomonadati</taxon>
        <taxon>Bacteroidota</taxon>
        <taxon>Sphingobacteriia</taxon>
        <taxon>Sphingobacteriales</taxon>
        <taxon>Sphingobacteriaceae</taxon>
        <taxon>Parapedobacter</taxon>
    </lineage>
</organism>
<protein>
    <recommendedName>
        <fullName evidence="3">Beta-galactosidase trimerisation domain-containing protein</fullName>
    </recommendedName>
</protein>
<name>A0ABQ1KZS6_9SPHI</name>
<evidence type="ECO:0000313" key="1">
    <source>
        <dbReference type="EMBL" id="GGC13889.1"/>
    </source>
</evidence>